<dbReference type="GO" id="GO:0004338">
    <property type="term" value="F:glucan exo-1,3-beta-glucosidase activity"/>
    <property type="evidence" value="ECO:0007669"/>
    <property type="project" value="UniProtKB-EC"/>
</dbReference>
<keyword evidence="4" id="KW-0326">Glycosidase</keyword>
<dbReference type="GO" id="GO:0071555">
    <property type="term" value="P:cell wall organization"/>
    <property type="evidence" value="ECO:0007669"/>
    <property type="project" value="UniProtKB-KW"/>
</dbReference>
<dbReference type="GO" id="GO:0005576">
    <property type="term" value="C:extracellular region"/>
    <property type="evidence" value="ECO:0007669"/>
    <property type="project" value="TreeGrafter"/>
</dbReference>
<reference evidence="8 9" key="1">
    <citation type="submission" date="2016-03" db="EMBL/GenBank/DDBJ databases">
        <title>Whole genome sequencing of Grifola frondosa 9006-11.</title>
        <authorList>
            <person name="Min B."/>
            <person name="Park H."/>
            <person name="Kim J.-G."/>
            <person name="Cho H."/>
            <person name="Oh Y.-L."/>
            <person name="Kong W.-S."/>
            <person name="Choi I.-G."/>
        </authorList>
    </citation>
    <scope>NUCLEOTIDE SEQUENCE [LARGE SCALE GENOMIC DNA]</scope>
    <source>
        <strain evidence="8 9">9006-11</strain>
    </source>
</reference>
<dbReference type="InterPro" id="IPR050386">
    <property type="entry name" value="Glycosyl_hydrolase_5"/>
</dbReference>
<accession>A0A1C7M4M0</accession>
<keyword evidence="3" id="KW-0325">Glycoprotein</keyword>
<evidence type="ECO:0000256" key="7">
    <source>
        <dbReference type="ARBA" id="ARBA00038929"/>
    </source>
</evidence>
<gene>
    <name evidence="8" type="primary">XOG1_1</name>
    <name evidence="8" type="ORF">A0H81_08140</name>
</gene>
<keyword evidence="9" id="KW-1185">Reference proteome</keyword>
<protein>
    <recommendedName>
        <fullName evidence="7">glucan 1,3-beta-glucosidase</fullName>
        <ecNumber evidence="7">3.2.1.58</ecNumber>
    </recommendedName>
</protein>
<dbReference type="AlphaFoldDB" id="A0A1C7M4M0"/>
<dbReference type="PANTHER" id="PTHR31297:SF34">
    <property type="entry name" value="GLUCAN 1,3-BETA-GLUCOSIDASE 2"/>
    <property type="match status" value="1"/>
</dbReference>
<comment type="catalytic activity">
    <reaction evidence="6">
        <text>Successive hydrolysis of beta-D-glucose units from the non-reducing ends of (1-&gt;3)-beta-D-glucans, releasing alpha-glucose.</text>
        <dbReference type="EC" id="3.2.1.58"/>
    </reaction>
</comment>
<dbReference type="EMBL" id="LUGG01000010">
    <property type="protein sequence ID" value="OBZ71933.1"/>
    <property type="molecule type" value="Genomic_DNA"/>
</dbReference>
<name>A0A1C7M4M0_GRIFR</name>
<dbReference type="SUPFAM" id="SSF51445">
    <property type="entry name" value="(Trans)glycosidases"/>
    <property type="match status" value="1"/>
</dbReference>
<evidence type="ECO:0000256" key="1">
    <source>
        <dbReference type="ARBA" id="ARBA00005641"/>
    </source>
</evidence>
<sequence>MFGVINEPLMGIIGFDQLTRFYLQSHDMFRQITGIGQGAYMVIHDGFQGLTPWKDFLPGSDRIILDTHPYVAFGGNLDQPLDYWPPAACRAFQTNQSQFDFGITLTGEFSAAINDCGQWVKNIGTLPSYPNCTPWDDWQNWTQDMKDGIKLFTMASMDAMHFPGYFFWTWKIGNSSVTGKVEAPFWSYQLGLENGWMPTDPREAVGTCDSLGILDNLPFNGSYQSWQTGGSGAGTIAATAVASFSQYPPPALSNVNGADPTLLPQYTSTSVVPTLPTPTFTAATTTGGDGWADPQDTSLAAAPIPGCIYPDAWGAPAQSTAFLCGAAAASAMATIPPARRRV</sequence>
<evidence type="ECO:0000256" key="3">
    <source>
        <dbReference type="ARBA" id="ARBA00023180"/>
    </source>
</evidence>
<comment type="similarity">
    <text evidence="1">Belongs to the glycosyl hydrolase 5 (cellulase A) family.</text>
</comment>
<organism evidence="8 9">
    <name type="scientific">Grifola frondosa</name>
    <name type="common">Maitake</name>
    <name type="synonym">Polyporus frondosus</name>
    <dbReference type="NCBI Taxonomy" id="5627"/>
    <lineage>
        <taxon>Eukaryota</taxon>
        <taxon>Fungi</taxon>
        <taxon>Dikarya</taxon>
        <taxon>Basidiomycota</taxon>
        <taxon>Agaricomycotina</taxon>
        <taxon>Agaricomycetes</taxon>
        <taxon>Polyporales</taxon>
        <taxon>Grifolaceae</taxon>
        <taxon>Grifola</taxon>
    </lineage>
</organism>
<dbReference type="InterPro" id="IPR017853">
    <property type="entry name" value="GH"/>
</dbReference>
<dbReference type="PANTHER" id="PTHR31297">
    <property type="entry name" value="GLUCAN ENDO-1,6-BETA-GLUCOSIDASE B"/>
    <property type="match status" value="1"/>
</dbReference>
<evidence type="ECO:0000256" key="6">
    <source>
        <dbReference type="ARBA" id="ARBA00036824"/>
    </source>
</evidence>
<keyword evidence="2" id="KW-0378">Hydrolase</keyword>
<dbReference type="Gene3D" id="3.20.20.80">
    <property type="entry name" value="Glycosidases"/>
    <property type="match status" value="1"/>
</dbReference>
<dbReference type="GO" id="GO:0009986">
    <property type="term" value="C:cell surface"/>
    <property type="evidence" value="ECO:0007669"/>
    <property type="project" value="TreeGrafter"/>
</dbReference>
<dbReference type="OMA" id="QGAYMVI"/>
<evidence type="ECO:0000256" key="5">
    <source>
        <dbReference type="ARBA" id="ARBA00023316"/>
    </source>
</evidence>
<dbReference type="GO" id="GO:0009251">
    <property type="term" value="P:glucan catabolic process"/>
    <property type="evidence" value="ECO:0007669"/>
    <property type="project" value="TreeGrafter"/>
</dbReference>
<proteinExistence type="inferred from homology"/>
<evidence type="ECO:0000313" key="8">
    <source>
        <dbReference type="EMBL" id="OBZ71933.1"/>
    </source>
</evidence>
<dbReference type="EC" id="3.2.1.58" evidence="7"/>
<evidence type="ECO:0000256" key="2">
    <source>
        <dbReference type="ARBA" id="ARBA00022801"/>
    </source>
</evidence>
<dbReference type="Proteomes" id="UP000092993">
    <property type="component" value="Unassembled WGS sequence"/>
</dbReference>
<evidence type="ECO:0000313" key="9">
    <source>
        <dbReference type="Proteomes" id="UP000092993"/>
    </source>
</evidence>
<keyword evidence="5" id="KW-0961">Cell wall biogenesis/degradation</keyword>
<comment type="caution">
    <text evidence="8">The sequence shown here is derived from an EMBL/GenBank/DDBJ whole genome shotgun (WGS) entry which is preliminary data.</text>
</comment>
<dbReference type="STRING" id="5627.A0A1C7M4M0"/>
<dbReference type="OrthoDB" id="62120at2759"/>
<evidence type="ECO:0000256" key="4">
    <source>
        <dbReference type="ARBA" id="ARBA00023295"/>
    </source>
</evidence>